<protein>
    <submittedName>
        <fullName evidence="5">Glycosyltransferase</fullName>
    </submittedName>
</protein>
<feature type="domain" description="Glycosyltransferase 2-like" evidence="4">
    <location>
        <begin position="10"/>
        <end position="162"/>
    </location>
</feature>
<name>A0A4Q2T726_9ACTN</name>
<keyword evidence="2" id="KW-0328">Glycosyltransferase</keyword>
<proteinExistence type="inferred from homology"/>
<dbReference type="PANTHER" id="PTHR43685">
    <property type="entry name" value="GLYCOSYLTRANSFERASE"/>
    <property type="match status" value="1"/>
</dbReference>
<sequence length="330" mass="35757">MHVVPSPAVTVILPVHDGERYLQEAIDSIIHQDLPDWELVVIDNGSVDRTGEICRAAAEHDSRVTVLRLPAPDLVAALNAGLAAARGAFVARMDADDVSLPSRLRLQMSYLDRHPDVVAVGGAVDVVDENGAPVGRVRMPQQDEAIRRALLSGRTAMCHPTVVLRHDAIVRIGGYRVGSYPAEDLDLWMRLSREGLLANLPIPLLRYRRHGSAVSFTHAEEQARRTHQLVSAERRRHGLPPAPLASPPAKWASVTLYHLACAKLALRCGNRAAARRHAREAMQGAPVAALPYAVLIAATLPHAALKLGGVAWTAAHRGRTRASTSWKISA</sequence>
<dbReference type="OrthoDB" id="3177103at2"/>
<dbReference type="InterPro" id="IPR001173">
    <property type="entry name" value="Glyco_trans_2-like"/>
</dbReference>
<dbReference type="Proteomes" id="UP000291101">
    <property type="component" value="Unassembled WGS sequence"/>
</dbReference>
<dbReference type="GO" id="GO:0016757">
    <property type="term" value="F:glycosyltransferase activity"/>
    <property type="evidence" value="ECO:0007669"/>
    <property type="project" value="UniProtKB-KW"/>
</dbReference>
<dbReference type="SUPFAM" id="SSF53448">
    <property type="entry name" value="Nucleotide-diphospho-sugar transferases"/>
    <property type="match status" value="1"/>
</dbReference>
<keyword evidence="6" id="KW-1185">Reference proteome</keyword>
<evidence type="ECO:0000313" key="6">
    <source>
        <dbReference type="Proteomes" id="UP000291101"/>
    </source>
</evidence>
<comment type="similarity">
    <text evidence="1">Belongs to the glycosyltransferase 2 family.</text>
</comment>
<dbReference type="Gene3D" id="3.90.550.10">
    <property type="entry name" value="Spore Coat Polysaccharide Biosynthesis Protein SpsA, Chain A"/>
    <property type="match status" value="1"/>
</dbReference>
<comment type="caution">
    <text evidence="5">The sequence shown here is derived from an EMBL/GenBank/DDBJ whole genome shotgun (WGS) entry which is preliminary data.</text>
</comment>
<dbReference type="PANTHER" id="PTHR43685:SF5">
    <property type="entry name" value="GLYCOSYLTRANSFERASE EPSE-RELATED"/>
    <property type="match status" value="1"/>
</dbReference>
<dbReference type="InterPro" id="IPR029044">
    <property type="entry name" value="Nucleotide-diphossugar_trans"/>
</dbReference>
<evidence type="ECO:0000259" key="4">
    <source>
        <dbReference type="Pfam" id="PF00535"/>
    </source>
</evidence>
<dbReference type="AlphaFoldDB" id="A0A4Q2T726"/>
<evidence type="ECO:0000313" key="5">
    <source>
        <dbReference type="EMBL" id="RYC14552.1"/>
    </source>
</evidence>
<evidence type="ECO:0000256" key="3">
    <source>
        <dbReference type="ARBA" id="ARBA00022679"/>
    </source>
</evidence>
<keyword evidence="3 5" id="KW-0808">Transferase</keyword>
<dbReference type="Pfam" id="PF00535">
    <property type="entry name" value="Glycos_transf_2"/>
    <property type="match status" value="1"/>
</dbReference>
<evidence type="ECO:0000256" key="1">
    <source>
        <dbReference type="ARBA" id="ARBA00006739"/>
    </source>
</evidence>
<dbReference type="InterPro" id="IPR050834">
    <property type="entry name" value="Glycosyltransf_2"/>
</dbReference>
<organism evidence="5 6">
    <name type="scientific">Nocardioides zhouii</name>
    <dbReference type="NCBI Taxonomy" id="1168729"/>
    <lineage>
        <taxon>Bacteria</taxon>
        <taxon>Bacillati</taxon>
        <taxon>Actinomycetota</taxon>
        <taxon>Actinomycetes</taxon>
        <taxon>Propionibacteriales</taxon>
        <taxon>Nocardioidaceae</taxon>
        <taxon>Nocardioides</taxon>
    </lineage>
</organism>
<gene>
    <name evidence="5" type="ORF">EUA94_00025</name>
</gene>
<dbReference type="EMBL" id="SDWV01000001">
    <property type="protein sequence ID" value="RYC14552.1"/>
    <property type="molecule type" value="Genomic_DNA"/>
</dbReference>
<accession>A0A4Q2T726</accession>
<reference evidence="5 6" key="1">
    <citation type="submission" date="2019-01" db="EMBL/GenBank/DDBJ databases">
        <title>Novel species of Nocardioides.</title>
        <authorList>
            <person name="Liu Q."/>
            <person name="X Y.-H."/>
        </authorList>
    </citation>
    <scope>NUCLEOTIDE SEQUENCE [LARGE SCALE GENOMIC DNA]</scope>
    <source>
        <strain evidence="5 6">HLT2-9</strain>
    </source>
</reference>
<evidence type="ECO:0000256" key="2">
    <source>
        <dbReference type="ARBA" id="ARBA00022676"/>
    </source>
</evidence>